<evidence type="ECO:0000313" key="4">
    <source>
        <dbReference type="Proteomes" id="UP000002218"/>
    </source>
</evidence>
<dbReference type="OrthoDB" id="4350291at2"/>
<feature type="transmembrane region" description="Helical" evidence="2">
    <location>
        <begin position="239"/>
        <end position="255"/>
    </location>
</feature>
<reference evidence="3 4" key="2">
    <citation type="journal article" date="2010" name="Stand. Genomic Sci.">
        <title>Complete genome sequence of Nakamurella multipartita type strain (Y-104).</title>
        <authorList>
            <person name="Tice H."/>
            <person name="Mayilraj S."/>
            <person name="Sims D."/>
            <person name="Lapidus A."/>
            <person name="Nolan M."/>
            <person name="Lucas S."/>
            <person name="Glavina Del Rio T."/>
            <person name="Copeland A."/>
            <person name="Cheng J.F."/>
            <person name="Meincke L."/>
            <person name="Bruce D."/>
            <person name="Goodwin L."/>
            <person name="Pitluck S."/>
            <person name="Ivanova N."/>
            <person name="Mavromatis K."/>
            <person name="Ovchinnikova G."/>
            <person name="Pati A."/>
            <person name="Chen A."/>
            <person name="Palaniappan K."/>
            <person name="Land M."/>
            <person name="Hauser L."/>
            <person name="Chang Y.J."/>
            <person name="Jeffries C.D."/>
            <person name="Detter J.C."/>
            <person name="Brettin T."/>
            <person name="Rohde M."/>
            <person name="Goker M."/>
            <person name="Bristow J."/>
            <person name="Eisen J.A."/>
            <person name="Markowitz V."/>
            <person name="Hugenholtz P."/>
            <person name="Kyrpides N.C."/>
            <person name="Klenk H.P."/>
            <person name="Chen F."/>
        </authorList>
    </citation>
    <scope>NUCLEOTIDE SEQUENCE [LARGE SCALE GENOMIC DNA]</scope>
    <source>
        <strain evidence="4">ATCC 700099 / DSM 44233 / CIP 104796 / JCM 9543 / NBRC 105858 / Y-104</strain>
    </source>
</reference>
<feature type="compositionally biased region" description="Basic and acidic residues" evidence="1">
    <location>
        <begin position="426"/>
        <end position="438"/>
    </location>
</feature>
<evidence type="ECO:0000313" key="3">
    <source>
        <dbReference type="EMBL" id="ACV80348.1"/>
    </source>
</evidence>
<dbReference type="EMBL" id="CP001737">
    <property type="protein sequence ID" value="ACV80348.1"/>
    <property type="molecule type" value="Genomic_DNA"/>
</dbReference>
<evidence type="ECO:0008006" key="5">
    <source>
        <dbReference type="Google" id="ProtNLM"/>
    </source>
</evidence>
<dbReference type="STRING" id="479431.Namu_4058"/>
<feature type="compositionally biased region" description="Low complexity" evidence="1">
    <location>
        <begin position="448"/>
        <end position="464"/>
    </location>
</feature>
<protein>
    <recommendedName>
        <fullName evidence="5">Integral membrane protein</fullName>
    </recommendedName>
</protein>
<dbReference type="RefSeq" id="WP_015749173.1">
    <property type="nucleotide sequence ID" value="NC_013235.1"/>
</dbReference>
<keyword evidence="2" id="KW-0812">Transmembrane</keyword>
<organism evidence="3 4">
    <name type="scientific">Nakamurella multipartita (strain ATCC 700099 / DSM 44233 / CIP 104796 / JCM 9543 / NBRC 105858 / Y-104)</name>
    <name type="common">Microsphaera multipartita</name>
    <dbReference type="NCBI Taxonomy" id="479431"/>
    <lineage>
        <taxon>Bacteria</taxon>
        <taxon>Bacillati</taxon>
        <taxon>Actinomycetota</taxon>
        <taxon>Actinomycetes</taxon>
        <taxon>Nakamurellales</taxon>
        <taxon>Nakamurellaceae</taxon>
        <taxon>Nakamurella</taxon>
    </lineage>
</organism>
<feature type="transmembrane region" description="Helical" evidence="2">
    <location>
        <begin position="262"/>
        <end position="283"/>
    </location>
</feature>
<sequence>MSGETASATVRVEHAAGSVWHTIDHGPQARIWRVTSIVLLVLGCVLTPVALTAKWASTLVSDQDAYLAAVEPLATDPAIVSALENRLTGAIDEQISNLQLADKIGDELQSLGLPPKLATLATGYLATFRSDITDAISRMVDELVTSPKMAELWNAANAKAHTVFVQAMQGQYNDEVTKLHSVNVDLSQGAAAIKQKLESAGVSWANQIPDIPVVINLTGQADLQAIAGYYDLLNTLGTWLPWVALLLLLASILIAPSRLTGLARAGFWVAVSLLVLVVGAAIGREWLVGQSPLQPQVTEAFVASLLAGLRDQVRALIGLAAVIAAVSWLFGRSRSATSLRRQAGQAAGLVRDPRWQLAVRAGAGAAAVALIIWLLSMDEPRVLWAVLLVLLAGLAAFVALRPGEPATADAAGGAAGGADAGGGPADTRELVPVVDDRPTSPGVPPVTPTSGSSASSGSSADRPS</sequence>
<dbReference type="HOGENOM" id="CLU_047940_0_0_11"/>
<dbReference type="eggNOG" id="ENOG502ZB54">
    <property type="taxonomic scope" value="Bacteria"/>
</dbReference>
<feature type="region of interest" description="Disordered" evidence="1">
    <location>
        <begin position="408"/>
        <end position="464"/>
    </location>
</feature>
<evidence type="ECO:0000256" key="1">
    <source>
        <dbReference type="SAM" id="MobiDB-lite"/>
    </source>
</evidence>
<reference evidence="4" key="1">
    <citation type="submission" date="2009-09" db="EMBL/GenBank/DDBJ databases">
        <title>The complete genome of Nakamurella multipartita DSM 44233.</title>
        <authorList>
            <consortium name="US DOE Joint Genome Institute (JGI-PGF)"/>
            <person name="Lucas S."/>
            <person name="Copeland A."/>
            <person name="Lapidus A."/>
            <person name="Glavina del Rio T."/>
            <person name="Dalin E."/>
            <person name="Tice H."/>
            <person name="Bruce D."/>
            <person name="Goodwin L."/>
            <person name="Pitluck S."/>
            <person name="Kyrpides N."/>
            <person name="Mavromatis K."/>
            <person name="Ivanova N."/>
            <person name="Ovchinnikova G."/>
            <person name="Sims D."/>
            <person name="Meincke L."/>
            <person name="Brettin T."/>
            <person name="Detter J.C."/>
            <person name="Han C."/>
            <person name="Larimer F."/>
            <person name="Land M."/>
            <person name="Hauser L."/>
            <person name="Markowitz V."/>
            <person name="Cheng J.-F."/>
            <person name="Hugenholtz P."/>
            <person name="Woyke T."/>
            <person name="Wu D."/>
            <person name="Klenk H.-P."/>
            <person name="Eisen J.A."/>
        </authorList>
    </citation>
    <scope>NUCLEOTIDE SEQUENCE [LARGE SCALE GENOMIC DNA]</scope>
    <source>
        <strain evidence="4">ATCC 700099 / DSM 44233 / CIP 104796 / JCM 9543 / NBRC 105858 / Y-104</strain>
    </source>
</reference>
<feature type="compositionally biased region" description="Gly residues" evidence="1">
    <location>
        <begin position="413"/>
        <end position="424"/>
    </location>
</feature>
<keyword evidence="2" id="KW-0472">Membrane</keyword>
<keyword evidence="4" id="KW-1185">Reference proteome</keyword>
<feature type="transmembrane region" description="Helical" evidence="2">
    <location>
        <begin position="382"/>
        <end position="400"/>
    </location>
</feature>
<evidence type="ECO:0000256" key="2">
    <source>
        <dbReference type="SAM" id="Phobius"/>
    </source>
</evidence>
<gene>
    <name evidence="3" type="ordered locus">Namu_4058</name>
</gene>
<dbReference type="Proteomes" id="UP000002218">
    <property type="component" value="Chromosome"/>
</dbReference>
<dbReference type="KEGG" id="nml:Namu_4058"/>
<keyword evidence="2" id="KW-1133">Transmembrane helix</keyword>
<dbReference type="AlphaFoldDB" id="C8XHP5"/>
<feature type="transmembrane region" description="Helical" evidence="2">
    <location>
        <begin position="357"/>
        <end position="376"/>
    </location>
</feature>
<proteinExistence type="predicted"/>
<name>C8XHP5_NAKMY</name>
<feature type="transmembrane region" description="Helical" evidence="2">
    <location>
        <begin position="313"/>
        <end position="331"/>
    </location>
</feature>
<accession>C8XHP5</accession>
<dbReference type="InParanoid" id="C8XHP5"/>
<feature type="transmembrane region" description="Helical" evidence="2">
    <location>
        <begin position="31"/>
        <end position="51"/>
    </location>
</feature>